<dbReference type="GO" id="GO:0016616">
    <property type="term" value="F:oxidoreductase activity, acting on the CH-OH group of donors, NAD or NADP as acceptor"/>
    <property type="evidence" value="ECO:0007669"/>
    <property type="project" value="UniProtKB-ARBA"/>
</dbReference>
<dbReference type="Proteomes" id="UP000235786">
    <property type="component" value="Unassembled WGS sequence"/>
</dbReference>
<dbReference type="EMBL" id="KZ613949">
    <property type="protein sequence ID" value="PMD37500.1"/>
    <property type="molecule type" value="Genomic_DNA"/>
</dbReference>
<evidence type="ECO:0000313" key="5">
    <source>
        <dbReference type="Proteomes" id="UP000235786"/>
    </source>
</evidence>
<sequence>MASSVANLNRSNDTYLSANVFDLFSLKESVVVITGGARGIGLALGFAIAEAGGVPVMIDANGQPHEHFYILQKMCPKLKLFVSDVTDYEKLEKTFGEIVSEFGRIDGCITAAGVCPDQPFLERSPASVKRCFDINIAGTFFAAQLAARQMDKQAKQPSSSPSSSKGSIVMIASMAAHRASKGQFTSDYCASKGAVNSLAKALSVELAEKAIRVNTISPGYIMTDMTLAISDTRPGLAKVFVDDPPMKRMGDRTDLKGAAVYLLSDASAYMTGGELLITGGLHAGLYEEVA</sequence>
<dbReference type="PROSITE" id="PS00061">
    <property type="entry name" value="ADH_SHORT"/>
    <property type="match status" value="1"/>
</dbReference>
<dbReference type="OrthoDB" id="5325318at2759"/>
<dbReference type="Gene3D" id="3.40.50.720">
    <property type="entry name" value="NAD(P)-binding Rossmann-like Domain"/>
    <property type="match status" value="1"/>
</dbReference>
<dbReference type="GO" id="GO:0009688">
    <property type="term" value="P:abscisic acid biosynthetic process"/>
    <property type="evidence" value="ECO:0007669"/>
    <property type="project" value="UniProtKB-ARBA"/>
</dbReference>
<keyword evidence="3" id="KW-0560">Oxidoreductase</keyword>
<dbReference type="InterPro" id="IPR020904">
    <property type="entry name" value="Sc_DH/Rdtase_CS"/>
</dbReference>
<evidence type="ECO:0000313" key="4">
    <source>
        <dbReference type="EMBL" id="PMD37500.1"/>
    </source>
</evidence>
<dbReference type="FunFam" id="3.40.50.720:FF:000084">
    <property type="entry name" value="Short-chain dehydrogenase reductase"/>
    <property type="match status" value="1"/>
</dbReference>
<dbReference type="InterPro" id="IPR002347">
    <property type="entry name" value="SDR_fam"/>
</dbReference>
<dbReference type="GO" id="GO:0050664">
    <property type="term" value="F:oxidoreductase activity, acting on NAD(P)H, oxygen as acceptor"/>
    <property type="evidence" value="ECO:0007669"/>
    <property type="project" value="TreeGrafter"/>
</dbReference>
<dbReference type="PRINTS" id="PR00081">
    <property type="entry name" value="GDHRDH"/>
</dbReference>
<dbReference type="InterPro" id="IPR036291">
    <property type="entry name" value="NAD(P)-bd_dom_sf"/>
</dbReference>
<protein>
    <submittedName>
        <fullName evidence="4">Putative short-chain dehydrogenase</fullName>
    </submittedName>
</protein>
<proteinExistence type="inferred from homology"/>
<dbReference type="STRING" id="1149755.A0A2J6RG78"/>
<keyword evidence="5" id="KW-1185">Reference proteome</keyword>
<organism evidence="4 5">
    <name type="scientific">Hyaloscypha variabilis (strain UAMH 11265 / GT02V1 / F)</name>
    <name type="common">Meliniomyces variabilis</name>
    <dbReference type="NCBI Taxonomy" id="1149755"/>
    <lineage>
        <taxon>Eukaryota</taxon>
        <taxon>Fungi</taxon>
        <taxon>Dikarya</taxon>
        <taxon>Ascomycota</taxon>
        <taxon>Pezizomycotina</taxon>
        <taxon>Leotiomycetes</taxon>
        <taxon>Helotiales</taxon>
        <taxon>Hyaloscyphaceae</taxon>
        <taxon>Hyaloscypha</taxon>
        <taxon>Hyaloscypha variabilis</taxon>
    </lineage>
</organism>
<dbReference type="Pfam" id="PF13561">
    <property type="entry name" value="adh_short_C2"/>
    <property type="match status" value="1"/>
</dbReference>
<gene>
    <name evidence="4" type="ORF">L207DRAFT_432583</name>
</gene>
<keyword evidence="2" id="KW-0521">NADP</keyword>
<dbReference type="SUPFAM" id="SSF51735">
    <property type="entry name" value="NAD(P)-binding Rossmann-fold domains"/>
    <property type="match status" value="1"/>
</dbReference>
<dbReference type="PANTHER" id="PTHR43008">
    <property type="entry name" value="BENZIL REDUCTASE"/>
    <property type="match status" value="1"/>
</dbReference>
<evidence type="ECO:0000256" key="3">
    <source>
        <dbReference type="ARBA" id="ARBA00023002"/>
    </source>
</evidence>
<dbReference type="PANTHER" id="PTHR43008:SF4">
    <property type="entry name" value="CHAIN DEHYDROGENASE, PUTATIVE (AFU_ORTHOLOGUE AFUA_4G08710)-RELATED"/>
    <property type="match status" value="1"/>
</dbReference>
<reference evidence="4 5" key="1">
    <citation type="submission" date="2016-04" db="EMBL/GenBank/DDBJ databases">
        <title>A degradative enzymes factory behind the ericoid mycorrhizal symbiosis.</title>
        <authorList>
            <consortium name="DOE Joint Genome Institute"/>
            <person name="Martino E."/>
            <person name="Morin E."/>
            <person name="Grelet G."/>
            <person name="Kuo A."/>
            <person name="Kohler A."/>
            <person name="Daghino S."/>
            <person name="Barry K."/>
            <person name="Choi C."/>
            <person name="Cichocki N."/>
            <person name="Clum A."/>
            <person name="Copeland A."/>
            <person name="Hainaut M."/>
            <person name="Haridas S."/>
            <person name="Labutti K."/>
            <person name="Lindquist E."/>
            <person name="Lipzen A."/>
            <person name="Khouja H.-R."/>
            <person name="Murat C."/>
            <person name="Ohm R."/>
            <person name="Olson A."/>
            <person name="Spatafora J."/>
            <person name="Veneault-Fourrey C."/>
            <person name="Henrissat B."/>
            <person name="Grigoriev I."/>
            <person name="Martin F."/>
            <person name="Perotto S."/>
        </authorList>
    </citation>
    <scope>NUCLEOTIDE SEQUENCE [LARGE SCALE GENOMIC DNA]</scope>
    <source>
        <strain evidence="4 5">F</strain>
    </source>
</reference>
<dbReference type="PRINTS" id="PR00080">
    <property type="entry name" value="SDRFAMILY"/>
</dbReference>
<dbReference type="AlphaFoldDB" id="A0A2J6RG78"/>
<comment type="similarity">
    <text evidence="1">Belongs to the short-chain dehydrogenases/reductases (SDR) family.</text>
</comment>
<evidence type="ECO:0000256" key="1">
    <source>
        <dbReference type="ARBA" id="ARBA00006484"/>
    </source>
</evidence>
<evidence type="ECO:0000256" key="2">
    <source>
        <dbReference type="ARBA" id="ARBA00022857"/>
    </source>
</evidence>
<name>A0A2J6RG78_HYAVF</name>
<accession>A0A2J6RG78</accession>